<dbReference type="Gene3D" id="2.60.120.200">
    <property type="match status" value="1"/>
</dbReference>
<evidence type="ECO:0000256" key="1">
    <source>
        <dbReference type="PROSITE-ProRule" id="PRU00122"/>
    </source>
</evidence>
<gene>
    <name evidence="3" type="ORF">X975_08552</name>
</gene>
<dbReference type="Proteomes" id="UP000054359">
    <property type="component" value="Unassembled WGS sequence"/>
</dbReference>
<dbReference type="PROSITE" id="PS50025">
    <property type="entry name" value="LAM_G_DOMAIN"/>
    <property type="match status" value="1"/>
</dbReference>
<dbReference type="STRING" id="407821.A0A087UW87"/>
<evidence type="ECO:0000313" key="4">
    <source>
        <dbReference type="Proteomes" id="UP000054359"/>
    </source>
</evidence>
<feature type="domain" description="Laminin G" evidence="2">
    <location>
        <begin position="1"/>
        <end position="141"/>
    </location>
</feature>
<dbReference type="InterPro" id="IPR001791">
    <property type="entry name" value="Laminin_G"/>
</dbReference>
<sequence length="141" mass="15217">MEITDSQLVVSFSLGANVSQVSASIPGGLSDGQWHEAELTYLNRTATLSVDHCDIGVAVKYGDELGYKCASAITHVLEPRCADLMQTCYRFLDLTGPLQIGGLPALPSAFQISNKDFVGCIMDLYIDHQMVDLNTFVADNG</sequence>
<evidence type="ECO:0000313" key="3">
    <source>
        <dbReference type="EMBL" id="KFM81626.1"/>
    </source>
</evidence>
<organism evidence="3 4">
    <name type="scientific">Stegodyphus mimosarum</name>
    <name type="common">African social velvet spider</name>
    <dbReference type="NCBI Taxonomy" id="407821"/>
    <lineage>
        <taxon>Eukaryota</taxon>
        <taxon>Metazoa</taxon>
        <taxon>Ecdysozoa</taxon>
        <taxon>Arthropoda</taxon>
        <taxon>Chelicerata</taxon>
        <taxon>Arachnida</taxon>
        <taxon>Araneae</taxon>
        <taxon>Araneomorphae</taxon>
        <taxon>Entelegynae</taxon>
        <taxon>Eresoidea</taxon>
        <taxon>Eresidae</taxon>
        <taxon>Stegodyphus</taxon>
    </lineage>
</organism>
<comment type="caution">
    <text evidence="1">Lacks conserved residue(s) required for the propagation of feature annotation.</text>
</comment>
<dbReference type="EMBL" id="KK121953">
    <property type="protein sequence ID" value="KFM81626.1"/>
    <property type="molecule type" value="Genomic_DNA"/>
</dbReference>
<feature type="non-terminal residue" evidence="3">
    <location>
        <position position="141"/>
    </location>
</feature>
<keyword evidence="4" id="KW-1185">Reference proteome</keyword>
<dbReference type="Pfam" id="PF02210">
    <property type="entry name" value="Laminin_G_2"/>
    <property type="match status" value="1"/>
</dbReference>
<evidence type="ECO:0000259" key="2">
    <source>
        <dbReference type="PROSITE" id="PS50025"/>
    </source>
</evidence>
<dbReference type="AlphaFoldDB" id="A0A087UW87"/>
<name>A0A087UW87_STEMI</name>
<protein>
    <submittedName>
        <fullName evidence="3">Protocadherin-like wing polarity protein stan</fullName>
    </submittedName>
</protein>
<proteinExistence type="predicted"/>
<accession>A0A087UW87</accession>
<dbReference type="OrthoDB" id="6419138at2759"/>
<dbReference type="SUPFAM" id="SSF49899">
    <property type="entry name" value="Concanavalin A-like lectins/glucanases"/>
    <property type="match status" value="1"/>
</dbReference>
<dbReference type="InterPro" id="IPR013320">
    <property type="entry name" value="ConA-like_dom_sf"/>
</dbReference>
<reference evidence="3 4" key="1">
    <citation type="submission" date="2013-11" db="EMBL/GenBank/DDBJ databases">
        <title>Genome sequencing of Stegodyphus mimosarum.</title>
        <authorList>
            <person name="Bechsgaard J."/>
        </authorList>
    </citation>
    <scope>NUCLEOTIDE SEQUENCE [LARGE SCALE GENOMIC DNA]</scope>
</reference>
<dbReference type="CDD" id="cd00110">
    <property type="entry name" value="LamG"/>
    <property type="match status" value="1"/>
</dbReference>